<dbReference type="EMBL" id="BTGU01000068">
    <property type="protein sequence ID" value="GMN57096.1"/>
    <property type="molecule type" value="Genomic_DNA"/>
</dbReference>
<dbReference type="InterPro" id="IPR053098">
    <property type="entry name" value="Petuviruses_polyprotein"/>
</dbReference>
<evidence type="ECO:0000313" key="2">
    <source>
        <dbReference type="EMBL" id="GMN57096.1"/>
    </source>
</evidence>
<dbReference type="PANTHER" id="PTHR48435">
    <property type="entry name" value="POLYPROTEIN"/>
    <property type="match status" value="1"/>
</dbReference>
<accession>A0AA88IXW9</accession>
<gene>
    <name evidence="2" type="ORF">TIFTF001_026194</name>
</gene>
<evidence type="ECO:0000313" key="3">
    <source>
        <dbReference type="Proteomes" id="UP001187192"/>
    </source>
</evidence>
<feature type="region of interest" description="Disordered" evidence="1">
    <location>
        <begin position="68"/>
        <end position="105"/>
    </location>
</feature>
<organism evidence="2 3">
    <name type="scientific">Ficus carica</name>
    <name type="common">Common fig</name>
    <dbReference type="NCBI Taxonomy" id="3494"/>
    <lineage>
        <taxon>Eukaryota</taxon>
        <taxon>Viridiplantae</taxon>
        <taxon>Streptophyta</taxon>
        <taxon>Embryophyta</taxon>
        <taxon>Tracheophyta</taxon>
        <taxon>Spermatophyta</taxon>
        <taxon>Magnoliopsida</taxon>
        <taxon>eudicotyledons</taxon>
        <taxon>Gunneridae</taxon>
        <taxon>Pentapetalae</taxon>
        <taxon>rosids</taxon>
        <taxon>fabids</taxon>
        <taxon>Rosales</taxon>
        <taxon>Moraceae</taxon>
        <taxon>Ficeae</taxon>
        <taxon>Ficus</taxon>
    </lineage>
</organism>
<keyword evidence="3" id="KW-1185">Reference proteome</keyword>
<dbReference type="PANTHER" id="PTHR48435:SF1">
    <property type="entry name" value="POLYPROTEIN"/>
    <property type="match status" value="1"/>
</dbReference>
<reference evidence="2" key="1">
    <citation type="submission" date="2023-07" db="EMBL/GenBank/DDBJ databases">
        <title>draft genome sequence of fig (Ficus carica).</title>
        <authorList>
            <person name="Takahashi T."/>
            <person name="Nishimura K."/>
        </authorList>
    </citation>
    <scope>NUCLEOTIDE SEQUENCE</scope>
</reference>
<protein>
    <submittedName>
        <fullName evidence="2">Uncharacterized protein</fullName>
    </submittedName>
</protein>
<name>A0AA88IXW9_FICCA</name>
<comment type="caution">
    <text evidence="2">The sequence shown here is derived from an EMBL/GenBank/DDBJ whole genome shotgun (WGS) entry which is preliminary data.</text>
</comment>
<evidence type="ECO:0000256" key="1">
    <source>
        <dbReference type="SAM" id="MobiDB-lite"/>
    </source>
</evidence>
<dbReference type="Proteomes" id="UP001187192">
    <property type="component" value="Unassembled WGS sequence"/>
</dbReference>
<dbReference type="AlphaFoldDB" id="A0AA88IXW9"/>
<sequence length="281" mass="32322">MVPPKEDHVLRLKKLLEQDDAIRKLKWKQKEQGSTSQMMVQKPIPQNPLTKMIQDHCTRQLPQISLQMSSISSEEESAPEDSKWSSDVSEPEDPISPQPIMMNQPADEPTVTEIFRNSTRLVDETRRIQTAYVPSDTVEGALSQLYAEFCGEENQIIEQARSEYFKIKCCSIHKKDLEVHFQKMSRRFYLIGGLNDPNLKQAFLSLIPDPLGEETFRLLFTANKKIAETTFGELCQLIMKVIDKMCSQNKFLQEHIKQTNNIDKVCTNKELYTKCPSNPTP</sequence>
<proteinExistence type="predicted"/>